<keyword evidence="3" id="KW-0449">Lipoprotein</keyword>
<organism evidence="3 4">
    <name type="scientific">Haloferula chungangensis</name>
    <dbReference type="NCBI Taxonomy" id="1048331"/>
    <lineage>
        <taxon>Bacteria</taxon>
        <taxon>Pseudomonadati</taxon>
        <taxon>Verrucomicrobiota</taxon>
        <taxon>Verrucomicrobiia</taxon>
        <taxon>Verrucomicrobiales</taxon>
        <taxon>Verrucomicrobiaceae</taxon>
        <taxon>Haloferula</taxon>
    </lineage>
</organism>
<dbReference type="PANTHER" id="PTHR35869:SF1">
    <property type="entry name" value="OUTER-MEMBRANE LIPOPROTEIN CARRIER PROTEIN"/>
    <property type="match status" value="1"/>
</dbReference>
<keyword evidence="1 2" id="KW-0732">Signal</keyword>
<dbReference type="Gene3D" id="2.50.20.10">
    <property type="entry name" value="Lipoprotein localisation LolA/LolB/LppX"/>
    <property type="match status" value="1"/>
</dbReference>
<evidence type="ECO:0000313" key="3">
    <source>
        <dbReference type="EMBL" id="MFC7336649.1"/>
    </source>
</evidence>
<dbReference type="Pfam" id="PF03548">
    <property type="entry name" value="LolA"/>
    <property type="match status" value="1"/>
</dbReference>
<name>A0ABW2L5T8_9BACT</name>
<feature type="signal peptide" evidence="2">
    <location>
        <begin position="1"/>
        <end position="17"/>
    </location>
</feature>
<reference evidence="4" key="1">
    <citation type="journal article" date="2019" name="Int. J. Syst. Evol. Microbiol.">
        <title>The Global Catalogue of Microorganisms (GCM) 10K type strain sequencing project: providing services to taxonomists for standard genome sequencing and annotation.</title>
        <authorList>
            <consortium name="The Broad Institute Genomics Platform"/>
            <consortium name="The Broad Institute Genome Sequencing Center for Infectious Disease"/>
            <person name="Wu L."/>
            <person name="Ma J."/>
        </authorList>
    </citation>
    <scope>NUCLEOTIDE SEQUENCE [LARGE SCALE GENOMIC DNA]</scope>
    <source>
        <strain evidence="4">CGMCC 4.1467</strain>
    </source>
</reference>
<sequence>MRLIACLLATLTTLATAELDTAPLEAWLAKQSRVRSLEADFIQERTLPALRKPVSTPGTFSMQKPGKMRWELGEPVKTLAVSDGTTMTLVDVEKKRARQISADSARAKPFTLLADGALNGDLEGFKKTFDLIESRVTNGIYQLTARPRDRNLRDKVQWVFLDIDPKTQLLRAMEIQLDDKSRIRTIFSNSRINPRIPAERFTADLSGYKVQ</sequence>
<feature type="chain" id="PRO_5046007505" evidence="2">
    <location>
        <begin position="18"/>
        <end position="211"/>
    </location>
</feature>
<proteinExistence type="predicted"/>
<evidence type="ECO:0000313" key="4">
    <source>
        <dbReference type="Proteomes" id="UP001596472"/>
    </source>
</evidence>
<dbReference type="InterPro" id="IPR029046">
    <property type="entry name" value="LolA/LolB/LppX"/>
</dbReference>
<protein>
    <submittedName>
        <fullName evidence="3">Outer membrane lipoprotein carrier protein LolA</fullName>
    </submittedName>
</protein>
<accession>A0ABW2L5T8</accession>
<dbReference type="CDD" id="cd16325">
    <property type="entry name" value="LolA"/>
    <property type="match status" value="1"/>
</dbReference>
<dbReference type="EMBL" id="JBHTBS010000002">
    <property type="protein sequence ID" value="MFC7336649.1"/>
    <property type="molecule type" value="Genomic_DNA"/>
</dbReference>
<dbReference type="SUPFAM" id="SSF89392">
    <property type="entry name" value="Prokaryotic lipoproteins and lipoprotein localization factors"/>
    <property type="match status" value="1"/>
</dbReference>
<evidence type="ECO:0000256" key="1">
    <source>
        <dbReference type="ARBA" id="ARBA00022729"/>
    </source>
</evidence>
<evidence type="ECO:0000256" key="2">
    <source>
        <dbReference type="SAM" id="SignalP"/>
    </source>
</evidence>
<dbReference type="Proteomes" id="UP001596472">
    <property type="component" value="Unassembled WGS sequence"/>
</dbReference>
<dbReference type="InterPro" id="IPR004564">
    <property type="entry name" value="OM_lipoprot_carrier_LolA-like"/>
</dbReference>
<comment type="caution">
    <text evidence="3">The sequence shown here is derived from an EMBL/GenBank/DDBJ whole genome shotgun (WGS) entry which is preliminary data.</text>
</comment>
<keyword evidence="4" id="KW-1185">Reference proteome</keyword>
<gene>
    <name evidence="3" type="ORF">ACFQY0_05635</name>
</gene>
<dbReference type="PANTHER" id="PTHR35869">
    <property type="entry name" value="OUTER-MEMBRANE LIPOPROTEIN CARRIER PROTEIN"/>
    <property type="match status" value="1"/>
</dbReference>
<dbReference type="RefSeq" id="WP_379710128.1">
    <property type="nucleotide sequence ID" value="NZ_JBHTBS010000002.1"/>
</dbReference>